<proteinExistence type="predicted"/>
<dbReference type="RefSeq" id="WP_061855066.1">
    <property type="nucleotide sequence ID" value="NZ_LUGM01000002.1"/>
</dbReference>
<dbReference type="AlphaFoldDB" id="A0A151A721"/>
<evidence type="ECO:0000313" key="2">
    <source>
        <dbReference type="Proteomes" id="UP000075418"/>
    </source>
</evidence>
<accession>A0A151A721</accession>
<dbReference type="Proteomes" id="UP000075418">
    <property type="component" value="Unassembled WGS sequence"/>
</dbReference>
<organism evidence="1 2">
    <name type="scientific">Staphylococcus kloosii</name>
    <dbReference type="NCBI Taxonomy" id="29384"/>
    <lineage>
        <taxon>Bacteria</taxon>
        <taxon>Bacillati</taxon>
        <taxon>Bacillota</taxon>
        <taxon>Bacilli</taxon>
        <taxon>Bacillales</taxon>
        <taxon>Staphylococcaceae</taxon>
        <taxon>Staphylococcus</taxon>
    </lineage>
</organism>
<evidence type="ECO:0000313" key="1">
    <source>
        <dbReference type="EMBL" id="KYH14910.1"/>
    </source>
</evidence>
<reference evidence="1 2" key="1">
    <citation type="submission" date="2016-02" db="EMBL/GenBank/DDBJ databases">
        <title>Draft genome sequence of hydrocarbon degrading Staphylococcus saprophyticus Strain CNV2, isolated from crude-oil contaminated soil from Noonmati Oil Refinery, Guwahati, Assam, India.</title>
        <authorList>
            <person name="Mukherjee A."/>
            <person name="Chettri B."/>
            <person name="Langpoklakpam J."/>
            <person name="Singh A.K."/>
            <person name="Chattopadhyay D.J."/>
        </authorList>
    </citation>
    <scope>NUCLEOTIDE SEQUENCE [LARGE SCALE GENOMIC DNA]</scope>
    <source>
        <strain evidence="1 2">CNV2</strain>
    </source>
</reference>
<protein>
    <submittedName>
        <fullName evidence="1">Uncharacterized protein</fullName>
    </submittedName>
</protein>
<comment type="caution">
    <text evidence="1">The sequence shown here is derived from an EMBL/GenBank/DDBJ whole genome shotgun (WGS) entry which is preliminary data.</text>
</comment>
<name>A0A151A721_9STAP</name>
<gene>
    <name evidence="1" type="ORF">A0131_08990</name>
</gene>
<sequence>MTNKEYVTKKLNEIIDIYDDIFDYLPSPDAAEAVYLDKWHIVDFRDLCEKEFDKNSKVIDLNDN</sequence>
<dbReference type="EMBL" id="LUGM01000002">
    <property type="protein sequence ID" value="KYH14910.1"/>
    <property type="molecule type" value="Genomic_DNA"/>
</dbReference>